<proteinExistence type="predicted"/>
<accession>A0ABR5VVH3</accession>
<dbReference type="InterPro" id="IPR011990">
    <property type="entry name" value="TPR-like_helical_dom_sf"/>
</dbReference>
<reference evidence="2 3" key="1">
    <citation type="submission" date="2016-03" db="EMBL/GenBank/DDBJ databases">
        <authorList>
            <person name="Zhang H."/>
            <person name="Liu R."/>
            <person name="Wang M."/>
            <person name="Wang H."/>
            <person name="Wang L."/>
            <person name="Song L."/>
        </authorList>
    </citation>
    <scope>NUCLEOTIDE SEQUENCE [LARGE SCALE GENOMIC DNA]</scope>
    <source>
        <strain evidence="2 3">DSM 16098</strain>
    </source>
</reference>
<name>A0ABR5VVH3_9GAMM</name>
<dbReference type="Proteomes" id="UP000075621">
    <property type="component" value="Unassembled WGS sequence"/>
</dbReference>
<dbReference type="EMBL" id="LVCM01000004">
    <property type="protein sequence ID" value="KYL35202.1"/>
    <property type="molecule type" value="Genomic_DNA"/>
</dbReference>
<evidence type="ECO:0008006" key="4">
    <source>
        <dbReference type="Google" id="ProtNLM"/>
    </source>
</evidence>
<protein>
    <recommendedName>
        <fullName evidence="4">Tetratricopeptide repeat-containing protein</fullName>
    </recommendedName>
</protein>
<evidence type="ECO:0000313" key="3">
    <source>
        <dbReference type="Proteomes" id="UP000075621"/>
    </source>
</evidence>
<dbReference type="Gene3D" id="1.25.40.10">
    <property type="entry name" value="Tetratricopeptide repeat domain"/>
    <property type="match status" value="1"/>
</dbReference>
<evidence type="ECO:0000313" key="2">
    <source>
        <dbReference type="EMBL" id="KYL35202.1"/>
    </source>
</evidence>
<feature type="chain" id="PRO_5045399615" description="Tetratricopeptide repeat-containing protein" evidence="1">
    <location>
        <begin position="26"/>
        <end position="310"/>
    </location>
</feature>
<keyword evidence="1" id="KW-0732">Signal</keyword>
<dbReference type="SUPFAM" id="SSF48452">
    <property type="entry name" value="TPR-like"/>
    <property type="match status" value="1"/>
</dbReference>
<organism evidence="2 3">
    <name type="scientific">Pseudoalteromonas agarivorans</name>
    <dbReference type="NCBI Taxonomy" id="176102"/>
    <lineage>
        <taxon>Bacteria</taxon>
        <taxon>Pseudomonadati</taxon>
        <taxon>Pseudomonadota</taxon>
        <taxon>Gammaproteobacteria</taxon>
        <taxon>Alteromonadales</taxon>
        <taxon>Pseudoalteromonadaceae</taxon>
        <taxon>Pseudoalteromonas</taxon>
    </lineage>
</organism>
<feature type="signal peptide" evidence="1">
    <location>
        <begin position="1"/>
        <end position="25"/>
    </location>
</feature>
<evidence type="ECO:0000256" key="1">
    <source>
        <dbReference type="SAM" id="SignalP"/>
    </source>
</evidence>
<sequence>MLKSVILVRIFLLLSIVATSFNALASENYSDHEAFCLQQPKTHCLTYIETRLNEVKDNPAQWYKIKTYQFDYYYDYQQFENLLNTITPFLEQDKLPDVFKLQMYFYYAKALNYIGKKAEAKTYAAKAFTQLDGIYNAFGDPLRLVELANLHYVFGSKKAAMRLLRDAEQRFAKNNDPIFHLELHINKAHIYLKWQQYEHAVKSNLMAYNAIKNTNHAAKIVLASGNLAYSYQQNKEYLEAINYYKTAFKFTEPSSIYHAIYSLRLAQVYLQIGKKVQAKEWLSRIDRNATEFGKGHAALYSKLQHALSNN</sequence>
<gene>
    <name evidence="2" type="ORF">A2I98_08265</name>
</gene>
<comment type="caution">
    <text evidence="2">The sequence shown here is derived from an EMBL/GenBank/DDBJ whole genome shotgun (WGS) entry which is preliminary data.</text>
</comment>
<dbReference type="InterPro" id="IPR019734">
    <property type="entry name" value="TPR_rpt"/>
</dbReference>
<dbReference type="Pfam" id="PF13181">
    <property type="entry name" value="TPR_8"/>
    <property type="match status" value="2"/>
</dbReference>